<accession>K9WEJ4</accession>
<name>K9WEJ4_9CYAN</name>
<dbReference type="GO" id="GO:0051604">
    <property type="term" value="P:protein maturation"/>
    <property type="evidence" value="ECO:0007669"/>
    <property type="project" value="TreeGrafter"/>
</dbReference>
<dbReference type="PROSITE" id="PS01097">
    <property type="entry name" value="HUPF_HYPC"/>
    <property type="match status" value="1"/>
</dbReference>
<keyword evidence="3" id="KW-1185">Reference proteome</keyword>
<dbReference type="PRINTS" id="PR00445">
    <property type="entry name" value="HUPFHYPC"/>
</dbReference>
<evidence type="ECO:0000256" key="1">
    <source>
        <dbReference type="ARBA" id="ARBA00006018"/>
    </source>
</evidence>
<dbReference type="KEGG" id="mic:Mic7113_3073"/>
<proteinExistence type="inferred from homology"/>
<dbReference type="GO" id="GO:1902670">
    <property type="term" value="F:carbon dioxide binding"/>
    <property type="evidence" value="ECO:0007669"/>
    <property type="project" value="TreeGrafter"/>
</dbReference>
<dbReference type="SUPFAM" id="SSF159127">
    <property type="entry name" value="HupF/HypC-like"/>
    <property type="match status" value="1"/>
</dbReference>
<dbReference type="Pfam" id="PF01455">
    <property type="entry name" value="HupF_HypC"/>
    <property type="match status" value="1"/>
</dbReference>
<dbReference type="NCBIfam" id="TIGR00074">
    <property type="entry name" value="hypC_hupF"/>
    <property type="match status" value="1"/>
</dbReference>
<organism evidence="2 3">
    <name type="scientific">Allocoleopsis franciscana PCC 7113</name>
    <dbReference type="NCBI Taxonomy" id="1173027"/>
    <lineage>
        <taxon>Bacteria</taxon>
        <taxon>Bacillati</taxon>
        <taxon>Cyanobacteriota</taxon>
        <taxon>Cyanophyceae</taxon>
        <taxon>Coleofasciculales</taxon>
        <taxon>Coleofasciculaceae</taxon>
        <taxon>Allocoleopsis</taxon>
        <taxon>Allocoleopsis franciscana</taxon>
    </lineage>
</organism>
<sequence length="96" mass="10304">MCLAVPGKVIGIEENSERNGNSSLWRTGKVSFGGIIKEVSLAYVPDVKIGDYVIVHVGFALSIVDPEEAEETLNYLEQLEVKPSPINAVLGEVSSS</sequence>
<dbReference type="RefSeq" id="WP_015182978.1">
    <property type="nucleotide sequence ID" value="NC_019738.1"/>
</dbReference>
<dbReference type="GO" id="GO:0005506">
    <property type="term" value="F:iron ion binding"/>
    <property type="evidence" value="ECO:0007669"/>
    <property type="project" value="TreeGrafter"/>
</dbReference>
<dbReference type="FunFam" id="2.30.30.140:FF:000022">
    <property type="entry name" value="Hydrogenase assembly chaperone HybG"/>
    <property type="match status" value="1"/>
</dbReference>
<evidence type="ECO:0000313" key="3">
    <source>
        <dbReference type="Proteomes" id="UP000010471"/>
    </source>
</evidence>
<dbReference type="PANTHER" id="PTHR35177:SF2">
    <property type="entry name" value="HYDROGENASE MATURATION FACTOR HYBG"/>
    <property type="match status" value="1"/>
</dbReference>
<dbReference type="Gene3D" id="2.30.30.140">
    <property type="match status" value="1"/>
</dbReference>
<dbReference type="HOGENOM" id="CLU_159381_2_2_3"/>
<comment type="similarity">
    <text evidence="1">Belongs to the HupF/HypC family.</text>
</comment>
<dbReference type="Proteomes" id="UP000010471">
    <property type="component" value="Chromosome"/>
</dbReference>
<dbReference type="PATRIC" id="fig|1173027.3.peg.3386"/>
<dbReference type="eggNOG" id="COG0298">
    <property type="taxonomic scope" value="Bacteria"/>
</dbReference>
<evidence type="ECO:0000313" key="2">
    <source>
        <dbReference type="EMBL" id="AFZ18830.1"/>
    </source>
</evidence>
<dbReference type="EMBL" id="CP003630">
    <property type="protein sequence ID" value="AFZ18830.1"/>
    <property type="molecule type" value="Genomic_DNA"/>
</dbReference>
<dbReference type="PANTHER" id="PTHR35177">
    <property type="entry name" value="HYDROGENASE MATURATION FACTOR HYBG"/>
    <property type="match status" value="1"/>
</dbReference>
<gene>
    <name evidence="2" type="ORF">Mic7113_3073</name>
</gene>
<dbReference type="AlphaFoldDB" id="K9WEJ4"/>
<dbReference type="InterPro" id="IPR019812">
    <property type="entry name" value="Hydgase_assmbl_chp_CS"/>
</dbReference>
<dbReference type="InterPro" id="IPR001109">
    <property type="entry name" value="Hydrogenase_HupF/HypC"/>
</dbReference>
<protein>
    <submittedName>
        <fullName evidence="2">Hydrogenase assembly chaperone HypC/HupF</fullName>
    </submittedName>
</protein>
<dbReference type="STRING" id="1173027.Mic7113_3073"/>
<dbReference type="OrthoDB" id="9806017at2"/>
<reference evidence="2 3" key="1">
    <citation type="submission" date="2012-06" db="EMBL/GenBank/DDBJ databases">
        <title>Finished chromosome of genome of Microcoleus sp. PCC 7113.</title>
        <authorList>
            <consortium name="US DOE Joint Genome Institute"/>
            <person name="Gugger M."/>
            <person name="Coursin T."/>
            <person name="Rippka R."/>
            <person name="Tandeau De Marsac N."/>
            <person name="Huntemann M."/>
            <person name="Wei C.-L."/>
            <person name="Han J."/>
            <person name="Detter J.C."/>
            <person name="Han C."/>
            <person name="Tapia R."/>
            <person name="Chen A."/>
            <person name="Kyrpides N."/>
            <person name="Mavromatis K."/>
            <person name="Markowitz V."/>
            <person name="Szeto E."/>
            <person name="Ivanova N."/>
            <person name="Pagani I."/>
            <person name="Pati A."/>
            <person name="Goodwin L."/>
            <person name="Nordberg H.P."/>
            <person name="Cantor M.N."/>
            <person name="Hua S.X."/>
            <person name="Woyke T."/>
            <person name="Kerfeld C.A."/>
        </authorList>
    </citation>
    <scope>NUCLEOTIDE SEQUENCE [LARGE SCALE GENOMIC DNA]</scope>
    <source>
        <strain evidence="2 3">PCC 7113</strain>
    </source>
</reference>